<dbReference type="AlphaFoldDB" id="A0A816EU10"/>
<dbReference type="InterPro" id="IPR013122">
    <property type="entry name" value="PKD1_2_channel"/>
</dbReference>
<comment type="caution">
    <text evidence="8">The sequence shown here is derived from an EMBL/GenBank/DDBJ whole genome shotgun (WGS) entry which is preliminary data.</text>
</comment>
<comment type="similarity">
    <text evidence="2">Belongs to the polycystin family.</text>
</comment>
<dbReference type="GO" id="GO:0005509">
    <property type="term" value="F:calcium ion binding"/>
    <property type="evidence" value="ECO:0007669"/>
    <property type="project" value="InterPro"/>
</dbReference>
<evidence type="ECO:0000256" key="5">
    <source>
        <dbReference type="ARBA" id="ARBA00023136"/>
    </source>
</evidence>
<evidence type="ECO:0000259" key="7">
    <source>
        <dbReference type="Pfam" id="PF08016"/>
    </source>
</evidence>
<evidence type="ECO:0000256" key="2">
    <source>
        <dbReference type="ARBA" id="ARBA00007200"/>
    </source>
</evidence>
<keyword evidence="4 6" id="KW-1133">Transmembrane helix</keyword>
<dbReference type="PANTHER" id="PTHR10877:SF150">
    <property type="entry name" value="REJ DOMAIN-CONTAINING PROTEIN"/>
    <property type="match status" value="1"/>
</dbReference>
<keyword evidence="5 6" id="KW-0472">Membrane</keyword>
<dbReference type="InterPro" id="IPR003915">
    <property type="entry name" value="PKD_2"/>
</dbReference>
<feature type="domain" description="Polycystin cation channel PKD1/PKD2" evidence="7">
    <location>
        <begin position="5"/>
        <end position="193"/>
    </location>
</feature>
<dbReference type="EMBL" id="CAJNOR010010487">
    <property type="protein sequence ID" value="CAF1654256.1"/>
    <property type="molecule type" value="Genomic_DNA"/>
</dbReference>
<feature type="transmembrane region" description="Helical" evidence="6">
    <location>
        <begin position="105"/>
        <end position="127"/>
    </location>
</feature>
<dbReference type="PANTHER" id="PTHR10877">
    <property type="entry name" value="POLYCYSTIN FAMILY MEMBER"/>
    <property type="match status" value="1"/>
</dbReference>
<accession>A0A816EU10</accession>
<proteinExistence type="inferred from homology"/>
<evidence type="ECO:0000313" key="8">
    <source>
        <dbReference type="EMBL" id="CAF1654256.1"/>
    </source>
</evidence>
<feature type="transmembrane region" description="Helical" evidence="6">
    <location>
        <begin position="163"/>
        <end position="189"/>
    </location>
</feature>
<feature type="transmembrane region" description="Helical" evidence="6">
    <location>
        <begin position="68"/>
        <end position="85"/>
    </location>
</feature>
<dbReference type="GO" id="GO:0016020">
    <property type="term" value="C:membrane"/>
    <property type="evidence" value="ECO:0007669"/>
    <property type="project" value="UniProtKB-SubCell"/>
</dbReference>
<gene>
    <name evidence="8" type="ORF">XAT740_LOCUS55601</name>
</gene>
<evidence type="ECO:0000256" key="6">
    <source>
        <dbReference type="SAM" id="Phobius"/>
    </source>
</evidence>
<keyword evidence="3 6" id="KW-0812">Transmembrane</keyword>
<dbReference type="GO" id="GO:0005262">
    <property type="term" value="F:calcium channel activity"/>
    <property type="evidence" value="ECO:0007669"/>
    <property type="project" value="TreeGrafter"/>
</dbReference>
<dbReference type="GO" id="GO:0050982">
    <property type="term" value="P:detection of mechanical stimulus"/>
    <property type="evidence" value="ECO:0007669"/>
    <property type="project" value="TreeGrafter"/>
</dbReference>
<sequence>MSRSKLLYFCEFWSWVNLGIIFCSWTAAGIYIQRYKEAKRIGEMFRESNGYIFLNLQLAVHLNDLFNFLLSFCCFLGTIKLIDILKFNERLSMFTRTLNHVRRELFLFMLMFLMIFFSFICLFYQLFHSKIWSCSSLLRTSAMLFEMSLLKFDVKDFYTSNEILGPISFTLFIVFVVFICMNMFISIIVDSFRLIQHQVKFISNENHEIFIYMKKKLSYWMGFRRREERVHKKFQYFDSIEYFPVVIDRLMDTITRISSDY</sequence>
<dbReference type="Pfam" id="PF08016">
    <property type="entry name" value="PKD_channel"/>
    <property type="match status" value="1"/>
</dbReference>
<keyword evidence="9" id="KW-1185">Reference proteome</keyword>
<dbReference type="InterPro" id="IPR051223">
    <property type="entry name" value="Polycystin"/>
</dbReference>
<evidence type="ECO:0000313" key="9">
    <source>
        <dbReference type="Proteomes" id="UP000663828"/>
    </source>
</evidence>
<reference evidence="8" key="1">
    <citation type="submission" date="2021-02" db="EMBL/GenBank/DDBJ databases">
        <authorList>
            <person name="Nowell W R."/>
        </authorList>
    </citation>
    <scope>NUCLEOTIDE SEQUENCE</scope>
</reference>
<evidence type="ECO:0000256" key="4">
    <source>
        <dbReference type="ARBA" id="ARBA00022989"/>
    </source>
</evidence>
<feature type="transmembrane region" description="Helical" evidence="6">
    <location>
        <begin position="12"/>
        <end position="32"/>
    </location>
</feature>
<comment type="subcellular location">
    <subcellularLocation>
        <location evidence="1">Membrane</location>
        <topology evidence="1">Multi-pass membrane protein</topology>
    </subcellularLocation>
</comment>
<evidence type="ECO:0000256" key="3">
    <source>
        <dbReference type="ARBA" id="ARBA00022692"/>
    </source>
</evidence>
<name>A0A816EU10_ADIRI</name>
<protein>
    <recommendedName>
        <fullName evidence="7">Polycystin cation channel PKD1/PKD2 domain-containing protein</fullName>
    </recommendedName>
</protein>
<dbReference type="PRINTS" id="PR01433">
    <property type="entry name" value="POLYCYSTIN2"/>
</dbReference>
<organism evidence="8 9">
    <name type="scientific">Adineta ricciae</name>
    <name type="common">Rotifer</name>
    <dbReference type="NCBI Taxonomy" id="249248"/>
    <lineage>
        <taxon>Eukaryota</taxon>
        <taxon>Metazoa</taxon>
        <taxon>Spiralia</taxon>
        <taxon>Gnathifera</taxon>
        <taxon>Rotifera</taxon>
        <taxon>Eurotatoria</taxon>
        <taxon>Bdelloidea</taxon>
        <taxon>Adinetida</taxon>
        <taxon>Adinetidae</taxon>
        <taxon>Adineta</taxon>
    </lineage>
</organism>
<evidence type="ECO:0000256" key="1">
    <source>
        <dbReference type="ARBA" id="ARBA00004141"/>
    </source>
</evidence>
<dbReference type="Gene3D" id="1.10.287.70">
    <property type="match status" value="1"/>
</dbReference>
<dbReference type="Proteomes" id="UP000663828">
    <property type="component" value="Unassembled WGS sequence"/>
</dbReference>